<dbReference type="EMBL" id="VDCH01000001">
    <property type="protein sequence ID" value="TNJ40463.1"/>
    <property type="molecule type" value="Genomic_DNA"/>
</dbReference>
<dbReference type="Proteomes" id="UP000308271">
    <property type="component" value="Unassembled WGS sequence"/>
</dbReference>
<keyword evidence="2" id="KW-1185">Reference proteome</keyword>
<organism evidence="1 2">
    <name type="scientific">Chlorobaculum thiosulfatiphilum</name>
    <name type="common">Chlorobium limicola f.sp. thiosulfatophilum</name>
    <dbReference type="NCBI Taxonomy" id="115852"/>
    <lineage>
        <taxon>Bacteria</taxon>
        <taxon>Pseudomonadati</taxon>
        <taxon>Chlorobiota</taxon>
        <taxon>Chlorobiia</taxon>
        <taxon>Chlorobiales</taxon>
        <taxon>Chlorobiaceae</taxon>
        <taxon>Chlorobaculum</taxon>
    </lineage>
</organism>
<protein>
    <submittedName>
        <fullName evidence="1">Uncharacterized protein</fullName>
    </submittedName>
</protein>
<dbReference type="OrthoDB" id="6159422at2"/>
<proteinExistence type="predicted"/>
<evidence type="ECO:0000313" key="1">
    <source>
        <dbReference type="EMBL" id="TNJ40463.1"/>
    </source>
</evidence>
<accession>A0A5C4SA84</accession>
<sequence>MSVAGYERCVCKERVVPHCLCDGKLAFQENGKKIRLTLKSEEEGVALVLDGCVFRDKKTTKCEGLFLWKKGSSKKCVILVELKGTDIEHAFKQIAYVRGNRPEYRQIVEAFKSYPGTSTVLEKAVIVSNGALTKPQWVKLENQYGFRVVPVLDSDATTRVTDARELCR</sequence>
<name>A0A5C4SA84_CHLTI</name>
<gene>
    <name evidence="1" type="ORF">FGF66_01235</name>
</gene>
<dbReference type="AlphaFoldDB" id="A0A5C4SA84"/>
<evidence type="ECO:0000313" key="2">
    <source>
        <dbReference type="Proteomes" id="UP000308271"/>
    </source>
</evidence>
<reference evidence="1 2" key="1">
    <citation type="submission" date="2019-05" db="EMBL/GenBank/DDBJ databases">
        <title>Draft Whole-Genome sequence of the green sulfur bacterium Chlorobaculum thiosulfatiphilum DSM 249.</title>
        <authorList>
            <person name="Meyer T.E."/>
            <person name="Kyndt J.A."/>
        </authorList>
    </citation>
    <scope>NUCLEOTIDE SEQUENCE [LARGE SCALE GENOMIC DNA]</scope>
    <source>
        <strain evidence="1 2">DSM 249</strain>
    </source>
</reference>
<comment type="caution">
    <text evidence="1">The sequence shown here is derived from an EMBL/GenBank/DDBJ whole genome shotgun (WGS) entry which is preliminary data.</text>
</comment>